<keyword evidence="1" id="KW-0732">Signal</keyword>
<dbReference type="EMBL" id="VVYX01000050">
    <property type="protein sequence ID" value="KAA5413395.1"/>
    <property type="molecule type" value="Genomic_DNA"/>
</dbReference>
<protein>
    <submittedName>
        <fullName evidence="4">LruC domain-containing protein</fullName>
    </submittedName>
</protein>
<evidence type="ECO:0000313" key="5">
    <source>
        <dbReference type="Proteomes" id="UP000482653"/>
    </source>
</evidence>
<evidence type="ECO:0000313" key="4">
    <source>
        <dbReference type="EMBL" id="KAA5413395.1"/>
    </source>
</evidence>
<feature type="domain" description="DUF4842" evidence="3">
    <location>
        <begin position="460"/>
        <end position="644"/>
    </location>
</feature>
<dbReference type="InterPro" id="IPR031025">
    <property type="entry name" value="LruC_dom"/>
</dbReference>
<dbReference type="AlphaFoldDB" id="A0A6L3JS59"/>
<dbReference type="InterPro" id="IPR025193">
    <property type="entry name" value="DUF4114"/>
</dbReference>
<evidence type="ECO:0000259" key="3">
    <source>
        <dbReference type="Pfam" id="PF16130"/>
    </source>
</evidence>
<evidence type="ECO:0000259" key="2">
    <source>
        <dbReference type="Pfam" id="PF13448"/>
    </source>
</evidence>
<accession>A0A6L3JS59</accession>
<reference evidence="4 5" key="1">
    <citation type="journal article" date="2019" name="Nat. Med.">
        <title>A library of human gut bacterial isolates paired with longitudinal multiomics data enables mechanistic microbiome research.</title>
        <authorList>
            <person name="Poyet M."/>
            <person name="Groussin M."/>
            <person name="Gibbons S.M."/>
            <person name="Avila-Pacheco J."/>
            <person name="Jiang X."/>
            <person name="Kearney S.M."/>
            <person name="Perrotta A.R."/>
            <person name="Berdy B."/>
            <person name="Zhao S."/>
            <person name="Lieberman T.D."/>
            <person name="Swanson P.K."/>
            <person name="Smith M."/>
            <person name="Roesemann S."/>
            <person name="Alexander J.E."/>
            <person name="Rich S.A."/>
            <person name="Livny J."/>
            <person name="Vlamakis H."/>
            <person name="Clish C."/>
            <person name="Bullock K."/>
            <person name="Deik A."/>
            <person name="Scott J."/>
            <person name="Pierce K.A."/>
            <person name="Xavier R.J."/>
            <person name="Alm E.J."/>
        </authorList>
    </citation>
    <scope>NUCLEOTIDE SEQUENCE [LARGE SCALE GENOMIC DNA]</scope>
    <source>
        <strain evidence="4 5">BIOML-A8</strain>
    </source>
</reference>
<sequence>MDRKKMKRVALGALICAFSLSSCADKDVYQGGEGGNDKNTPLSPTEAFDFNMKQEVKVNVDYGFTNDYYIVFELYSQNPMKEEDGSWVKDETLSYIYSASTDKKGKYSGSTQIASDIKEVWLYTDYLGAISPVKITISDNGEIKYNQADYIASLNTQTRGVTNSGHNYLDDWMLMPGADWDIYGLPSNIEPNISMPSAATLYSIKEVYSSKGNGKTMEDVYPQFFGSNISSEIKVIKDTELSLVFVASTASWKNVVGYFTYPTGTVPNVDNIQKVLAFPNATPINKIVENERVGALLCGHEVKLKYWNSEKQQFEDKFPAGVTVGWCLEGNGFNKGNIVRHSYVGEPRYSYSAMNSDNKQRVVALRDKGTDQLVAIGFEDNKDLDYCDATFYLKIAESQAIDTDLPELPSVDPPTTVNNTVTGLLAFEDLWPSQGDYDMNDVIVEYKSTIYQNALTGKAYKIVDEFTPVHSGGSLVSGFGYQLYQLEQDRVRSIKVEGPEGWRVETDQSSPTIILFDNLRSVIGQKYTVTIDLADVDPKQVASPYNPFIFVTSRAREVHLVNYPPTDKADKELFNSHDDVSNVSVGIYYISRYKGEVDLMPYGMNLPVIDFTVLSKAEGVKIYETFPKFISWVESGGKKNTDWYKK</sequence>
<feature type="domain" description="DUF4114" evidence="2">
    <location>
        <begin position="318"/>
        <end position="395"/>
    </location>
</feature>
<dbReference type="PROSITE" id="PS51257">
    <property type="entry name" value="PROKAR_LIPOPROTEIN"/>
    <property type="match status" value="1"/>
</dbReference>
<dbReference type="InterPro" id="IPR032295">
    <property type="entry name" value="DUF4842"/>
</dbReference>
<dbReference type="Proteomes" id="UP000482653">
    <property type="component" value="Unassembled WGS sequence"/>
</dbReference>
<organism evidence="4 5">
    <name type="scientific">Bacteroides cellulosilyticus</name>
    <dbReference type="NCBI Taxonomy" id="246787"/>
    <lineage>
        <taxon>Bacteria</taxon>
        <taxon>Pseudomonadati</taxon>
        <taxon>Bacteroidota</taxon>
        <taxon>Bacteroidia</taxon>
        <taxon>Bacteroidales</taxon>
        <taxon>Bacteroidaceae</taxon>
        <taxon>Bacteroides</taxon>
    </lineage>
</organism>
<comment type="caution">
    <text evidence="4">The sequence shown here is derived from an EMBL/GenBank/DDBJ whole genome shotgun (WGS) entry which is preliminary data.</text>
</comment>
<dbReference type="Pfam" id="PF16130">
    <property type="entry name" value="DUF4842"/>
    <property type="match status" value="1"/>
</dbReference>
<proteinExistence type="predicted"/>
<dbReference type="RefSeq" id="WP_149948218.1">
    <property type="nucleotide sequence ID" value="NZ_JBBNMF010000012.1"/>
</dbReference>
<feature type="signal peptide" evidence="1">
    <location>
        <begin position="1"/>
        <end position="24"/>
    </location>
</feature>
<gene>
    <name evidence="4" type="ORF">F2Y87_25785</name>
</gene>
<dbReference type="Pfam" id="PF13448">
    <property type="entry name" value="DUF4114"/>
    <property type="match status" value="1"/>
</dbReference>
<dbReference type="NCBIfam" id="TIGR04456">
    <property type="entry name" value="LruC_dom"/>
    <property type="match status" value="1"/>
</dbReference>
<evidence type="ECO:0000256" key="1">
    <source>
        <dbReference type="SAM" id="SignalP"/>
    </source>
</evidence>
<name>A0A6L3JS59_9BACE</name>
<feature type="chain" id="PRO_5026906645" evidence="1">
    <location>
        <begin position="25"/>
        <end position="646"/>
    </location>
</feature>